<dbReference type="Proteomes" id="UP000240996">
    <property type="component" value="Unassembled WGS sequence"/>
</dbReference>
<feature type="domain" description="Bacterial Ig" evidence="2">
    <location>
        <begin position="1693"/>
        <end position="1773"/>
    </location>
</feature>
<evidence type="ECO:0008006" key="6">
    <source>
        <dbReference type="Google" id="ProtNLM"/>
    </source>
</evidence>
<reference evidence="4 5" key="1">
    <citation type="submission" date="2018-04" db="EMBL/GenBank/DDBJ databases">
        <title>Genomic Encyclopedia of Type Strains, Phase III (KMG-III): the genomes of soil and plant-associated and newly described type strains.</title>
        <authorList>
            <person name="Whitman W."/>
        </authorList>
    </citation>
    <scope>NUCLEOTIDE SEQUENCE [LARGE SCALE GENOMIC DNA]</scope>
    <source>
        <strain evidence="4 5">NW12</strain>
    </source>
</reference>
<feature type="domain" description="Bacterial Ig" evidence="2">
    <location>
        <begin position="176"/>
        <end position="256"/>
    </location>
</feature>
<accession>A0A2T4YNI1</accession>
<feature type="domain" description="Bacterial Ig" evidence="2">
    <location>
        <begin position="847"/>
        <end position="928"/>
    </location>
</feature>
<evidence type="ECO:0000256" key="1">
    <source>
        <dbReference type="SAM" id="MobiDB-lite"/>
    </source>
</evidence>
<dbReference type="EMBL" id="PZZN01000003">
    <property type="protein sequence ID" value="PTM44951.1"/>
    <property type="molecule type" value="Genomic_DNA"/>
</dbReference>
<feature type="domain" description="Bacterial Ig" evidence="2">
    <location>
        <begin position="763"/>
        <end position="844"/>
    </location>
</feature>
<feature type="domain" description="Bacterial Ig" evidence="2">
    <location>
        <begin position="679"/>
        <end position="760"/>
    </location>
</feature>
<feature type="domain" description="Bacterial Ig" evidence="2">
    <location>
        <begin position="1102"/>
        <end position="1183"/>
    </location>
</feature>
<dbReference type="InterPro" id="IPR048051">
    <property type="entry name" value="BapA-like_prefix-like"/>
</dbReference>
<dbReference type="InterPro" id="IPR013783">
    <property type="entry name" value="Ig-like_fold"/>
</dbReference>
<feature type="compositionally biased region" description="Low complexity" evidence="1">
    <location>
        <begin position="145"/>
        <end position="157"/>
    </location>
</feature>
<feature type="region of interest" description="Disordered" evidence="1">
    <location>
        <begin position="137"/>
        <end position="162"/>
    </location>
</feature>
<feature type="domain" description="Bacterial Ig" evidence="2">
    <location>
        <begin position="1354"/>
        <end position="1435"/>
    </location>
</feature>
<feature type="domain" description="Bacterial Ig" evidence="2">
    <location>
        <begin position="1438"/>
        <end position="1519"/>
    </location>
</feature>
<feature type="domain" description="Bacterial Ig" evidence="2">
    <location>
        <begin position="427"/>
        <end position="508"/>
    </location>
</feature>
<dbReference type="Pfam" id="PF22783">
    <property type="entry name" value="BapA_N"/>
    <property type="match status" value="1"/>
</dbReference>
<feature type="domain" description="Bacterial Ig" evidence="2">
    <location>
        <begin position="595"/>
        <end position="676"/>
    </location>
</feature>
<sequence length="2499" mass="241060">MDVHVISKATGAVTRVSGEAVSLDAPSVVRLDLARSEVAGFEREGNALIVRLTNGDHVEVANFHPEDAGVAPHDLVLNEPGGTMWQARVAPGAPRFVPLEDPEDLVAAAGGGGGASLALPAALLGGVVAAGGAAAALGGGGGSDTPATQPDPATQPVTTPPVTTPPVITPPDTTPPAAPSVTIAGDGTSVTGLGEAGATVTVRDAAGAVIASVIVAADGSFTTPLSPAQSNGGSLAVTQTDAAGNVSPAVQVAAPDTTAPAAPEAAIDAGGATITGRGEAGATVTVRDAAGIVIASVVVAADGSFTTPLSPAQSNGGSLAVTQTDAAGNISPAVQVAAPDTTAPGAPEAVIDAGGATVTGRGEASATVTVRDAAGIVIASVVVAADGSFATPLSPAQANGGSLAVTQTDAAGNVSPAVQVAAPDTTAPGAPEAAIDAGGATVTGRGEAGATVTVRDAAGIVIASVVVAADGSFTTPLSPAQASGGSLAVTQTDAAGNVSAAVQIASPDLTAPVTPAAAVSGDGTLLSGTGEAGATVTVTDANGVVIGTATAGTDGGFAVPLSPAQTNGETLGVSQADAAGNASPVVGVVAPDITAPAAPTIALDGTGTIATGTGEPGATITITGEDGVVLGSGNVDAGGRYEITLRSAQTDGERVEAVQSDAAGNASGTASTIAPDFTAPAQPVAAINGDGTLVTGTGEPGAQIVVRDLAGTTIGIAQVGVDGQYSVLLDPAQANGERLNVIQTDAAGNAASPLSLIAPDVTAPAAPAAALDATGTIVSGTGEPGARISVRDATDTEIGAAIVDARGNYDVVLVPPQIDSQLISVVQADAAGNVSTATALIAPDQTAPAAPTGTVAADGASLTGTGEAGATLTVRSPVGAVIGTIIVAGDGSYTVTLTPSQIDGETLSVRQVDAAGNASPEATAVAPDLVADLGPDAPTATITIDGSAVTGSAVAGATVTLFDADGVVIATGLAAGDGQYSIALVPALRDGETIRVTQTDGDGNVSPPATAIAPDLTAPDAPSAVLDQTGTALTGTGDAGAAITVRDADGTVIGTATANAAGAFAVILDPAQRDGGTLAVTQADAAGNVSAPALIAVPDVTAPAAPTATVEGDGSLLVGTGEAGTIVTVRDPSGTAIGTATVAADGGFRIVLDPVQADGETLSVTLTDGAGNVSAPATAIAPDITAPGVPTATISGDGSVVTGSGQVGATVTVTAPGGATLGTAIVAADGAYAVALVPPQLDGEALSVVQADRAGNVSAPVGLLAPDTTAPDAPAATISGDGSLATGTGAPGATISVTNAAGIVIGTAIVAEDRSYAATLTPAQANGERLGVTQADAAGNVSASTGVTAPDITAPPAPVAMLDASGSVVMGTGEPGATLTVRDAFGTPLGTAIVTAQGEYSVTLATPQIDRQTLSVSQADAAGNPSPATTLTAPDLTAPAAPLATVAPDGLTLTGTGEAGATVTVRDPLGRVLGQAVVQGDGTYTVPLDPAQTNGEVLGVDQRDVAGNGSPIVTATAPDLVADTTPDAPSAAVDPDGAAVAGTANASAAVIVYDAVGTIIGTGVAGPDGSYRVALVPARIDGETVRVTQTDADGDVSPPATAVAPDLTAPAAPTAMLDLTGGVVTGTGEPGATITIRAADTTSLGTAIVGANGAYAVTLTPAQTDGQTLAATQADAAGNVSAPIALVAPDYTAPALPVVTIAPDGSTATGIGEPGATVTIRLGAVILGTAQVAADGSYTAQLSPAPVNGETLLASQADPTGNVSAIATVAAPDITAPPPPIISAITNDGTTLTGTGEVGARVEVRDPDATLIGVATVDADGRYTVTLAPAQAAGGTLSVTQADATGNVSVPASIAAPFDIAAFGNVDAAGLDLLPTTAPVDLGSARYLALVSLGLVDLDAEVLAVRNVRFSVAEGHSLDARFTYDAAVSIGVASDYAVVVQKLVGTQWVAVTGNGPASLLEIGLLNGNLSATETLGPGVYRAFLTFQGTAGLGLLGDLSVAGIDSDFTDIAGATPIAATGNVITDAGPGGEIDVTGPGTRVASVTVNGVTTDVGPDGSSVTGAWGSLRINPDGSYSYTPVANAGAIGRTETFTYTLVDPTDGERETATLTIAIGSPDITGAPLAVADQAFADVTFQNVVTTLPPAQAFDFTSTGAILTGQATGTGTGSFTVAPAAVSDITIVAARTGGLLSVLPAYTVSVRNAEGVVVRTSTINTALNLGLGGVATFTFDDLPSGSYSYQVSSNAALSVGSFGTTVSLGSSTLFLNDYTLATRETATGNLLDNDTTNTSFAAIRVDRGSGFAEIGDTPVTLTGRYGTLQIDETGGYAYQPSATLGFSAVDLTDSFTYQLVQPNGVLSTATLTVTIDVPGDGPAAAAGFASVASDANGFAELTALVETGDLDVIPLDALTVQSVESGAFAAAGPVIGLATYDLFEGQGELEDVLSQYLAEEPQASIREEPDTVSFDPIVVTEIATVVDPFDYLATIPDQDQNGLVTSHVV</sequence>
<feature type="domain" description="Bacterial Ig" evidence="2">
    <location>
        <begin position="935"/>
        <end position="1015"/>
    </location>
</feature>
<feature type="domain" description="Biofilm-associated protein BapA-like prefix-like" evidence="3">
    <location>
        <begin position="2"/>
        <end position="114"/>
    </location>
</feature>
<feature type="domain" description="Bacterial Ig" evidence="2">
    <location>
        <begin position="259"/>
        <end position="340"/>
    </location>
</feature>
<feature type="domain" description="Bacterial Ig" evidence="2">
    <location>
        <begin position="1609"/>
        <end position="1690"/>
    </location>
</feature>
<dbReference type="RefSeq" id="WP_146163716.1">
    <property type="nucleotide sequence ID" value="NZ_PZZN01000003.1"/>
</dbReference>
<feature type="domain" description="Bacterial Ig" evidence="2">
    <location>
        <begin position="1018"/>
        <end position="1099"/>
    </location>
</feature>
<feature type="domain" description="Bacterial Ig" evidence="2">
    <location>
        <begin position="511"/>
        <end position="592"/>
    </location>
</feature>
<dbReference type="InterPro" id="IPR017868">
    <property type="entry name" value="Filamin/ABP280_repeat-like"/>
</dbReference>
<proteinExistence type="predicted"/>
<feature type="domain" description="Bacterial Ig" evidence="2">
    <location>
        <begin position="1186"/>
        <end position="1267"/>
    </location>
</feature>
<feature type="domain" description="Bacterial Ig" evidence="2">
    <location>
        <begin position="1776"/>
        <end position="1857"/>
    </location>
</feature>
<organism evidence="4 5">
    <name type="scientific">Sphingomonas aerolata</name>
    <dbReference type="NCBI Taxonomy" id="185951"/>
    <lineage>
        <taxon>Bacteria</taxon>
        <taxon>Pseudomonadati</taxon>
        <taxon>Pseudomonadota</taxon>
        <taxon>Alphaproteobacteria</taxon>
        <taxon>Sphingomonadales</taxon>
        <taxon>Sphingomonadaceae</taxon>
        <taxon>Sphingomonas</taxon>
    </lineage>
</organism>
<name>A0A2T4YNI1_9SPHN</name>
<dbReference type="NCBIfam" id="NF045619">
    <property type="entry name" value="adhes_GNV_Cterm"/>
    <property type="match status" value="1"/>
</dbReference>
<evidence type="ECO:0000313" key="5">
    <source>
        <dbReference type="Proteomes" id="UP000240996"/>
    </source>
</evidence>
<protein>
    <recommendedName>
        <fullName evidence="6">BapA prefix-like domain-containing protein</fullName>
    </recommendedName>
</protein>
<dbReference type="InterPro" id="IPR041498">
    <property type="entry name" value="Big_6"/>
</dbReference>
<dbReference type="NCBIfam" id="NF033677">
    <property type="entry name" value="biofilm_BapA_N"/>
    <property type="match status" value="1"/>
</dbReference>
<comment type="caution">
    <text evidence="4">The sequence shown here is derived from an EMBL/GenBank/DDBJ whole genome shotgun (WGS) entry which is preliminary data.</text>
</comment>
<evidence type="ECO:0000259" key="3">
    <source>
        <dbReference type="Pfam" id="PF22783"/>
    </source>
</evidence>
<dbReference type="InterPro" id="IPR055014">
    <property type="entry name" value="BapA_Bap-like_C"/>
</dbReference>
<feature type="domain" description="Bacterial Ig" evidence="2">
    <location>
        <begin position="343"/>
        <end position="424"/>
    </location>
</feature>
<feature type="domain" description="Bacterial Ig" evidence="2">
    <location>
        <begin position="1526"/>
        <end position="1606"/>
    </location>
</feature>
<dbReference type="NCBIfam" id="NF033510">
    <property type="entry name" value="Ca_tandemer"/>
    <property type="match status" value="19"/>
</dbReference>
<gene>
    <name evidence="4" type="ORF">C8J24_3168</name>
</gene>
<feature type="domain" description="Bacterial Ig" evidence="2">
    <location>
        <begin position="1270"/>
        <end position="1351"/>
    </location>
</feature>
<evidence type="ECO:0000259" key="2">
    <source>
        <dbReference type="Pfam" id="PF17936"/>
    </source>
</evidence>
<dbReference type="Pfam" id="PF17936">
    <property type="entry name" value="Big_6"/>
    <property type="match status" value="20"/>
</dbReference>
<dbReference type="Gene3D" id="2.60.40.10">
    <property type="entry name" value="Immunoglobulins"/>
    <property type="match status" value="20"/>
</dbReference>
<dbReference type="PROSITE" id="PS50194">
    <property type="entry name" value="FILAMIN_REPEAT"/>
    <property type="match status" value="1"/>
</dbReference>
<evidence type="ECO:0000313" key="4">
    <source>
        <dbReference type="EMBL" id="PTM44951.1"/>
    </source>
</evidence>
<keyword evidence="5" id="KW-1185">Reference proteome</keyword>
<dbReference type="Pfam" id="PF17963">
    <property type="entry name" value="Big_9"/>
    <property type="match status" value="1"/>
</dbReference>